<evidence type="ECO:0000256" key="3">
    <source>
        <dbReference type="ARBA" id="ARBA00017267"/>
    </source>
</evidence>
<dbReference type="GO" id="GO:0005829">
    <property type="term" value="C:cytosol"/>
    <property type="evidence" value="ECO:0007669"/>
    <property type="project" value="TreeGrafter"/>
</dbReference>
<proteinExistence type="inferred from homology"/>
<evidence type="ECO:0000256" key="9">
    <source>
        <dbReference type="ARBA" id="ARBA00049063"/>
    </source>
</evidence>
<evidence type="ECO:0000256" key="6">
    <source>
        <dbReference type="ARBA" id="ARBA00022777"/>
    </source>
</evidence>
<dbReference type="GO" id="GO:0102043">
    <property type="term" value="F:isopentenyl phosphate kinase activity"/>
    <property type="evidence" value="ECO:0007669"/>
    <property type="project" value="UniProtKB-EC"/>
</dbReference>
<sequence length="211" mass="23685">MIIVHGAGSFGHYYAKRYRISDKPTKSTKHVVKIRDSMQLLNQKIIKIFHENHVNTFSFSPTSMYNNKKIPIDWKNILQKSISLDLIPVTFGDVLIANNGFYIHSGDLIVHDLCKLLNPKRVIFASNIDGIYQNPEDDSSLIPIINNNKNNLKFSKLHYDVTGGIKTKINQSLKIANLGIDVQITNGLNTKNLSKALNGEHVGTLFVGDNV</sequence>
<dbReference type="PIRSF" id="PIRSF016496">
    <property type="entry name" value="Kin_FomA"/>
    <property type="match status" value="1"/>
</dbReference>
<feature type="binding site" evidence="10">
    <location>
        <position position="164"/>
    </location>
    <ligand>
        <name>ATP</name>
        <dbReference type="ChEBI" id="CHEBI:30616"/>
    </ligand>
</feature>
<comment type="similarity">
    <text evidence="1">Belongs to the isopentenyl phosphate kinase family.</text>
</comment>
<feature type="binding site" evidence="10">
    <location>
        <position position="168"/>
    </location>
    <ligand>
        <name>ATP</name>
        <dbReference type="ChEBI" id="CHEBI:30616"/>
    </ligand>
</feature>
<keyword evidence="5 10" id="KW-0547">Nucleotide-binding</keyword>
<keyword evidence="4" id="KW-0808">Transferase</keyword>
<dbReference type="InterPro" id="IPR036393">
    <property type="entry name" value="AceGlu_kinase-like_sf"/>
</dbReference>
<dbReference type="GO" id="GO:0005524">
    <property type="term" value="F:ATP binding"/>
    <property type="evidence" value="ECO:0007669"/>
    <property type="project" value="UniProtKB-KW"/>
</dbReference>
<feature type="binding site" evidence="10">
    <location>
        <position position="106"/>
    </location>
    <ligand>
        <name>substrate</name>
    </ligand>
</feature>
<dbReference type="GO" id="GO:0016114">
    <property type="term" value="P:terpenoid biosynthetic process"/>
    <property type="evidence" value="ECO:0007669"/>
    <property type="project" value="TreeGrafter"/>
</dbReference>
<evidence type="ECO:0000313" key="12">
    <source>
        <dbReference type="EMBL" id="AIE91926.1"/>
    </source>
</evidence>
<feature type="binding site" evidence="10">
    <location>
        <position position="8"/>
    </location>
    <ligand>
        <name>ATP</name>
        <dbReference type="ChEBI" id="CHEBI:30616"/>
    </ligand>
</feature>
<keyword evidence="7 10" id="KW-0067">ATP-binding</keyword>
<keyword evidence="8" id="KW-0414">Isoprene biosynthesis</keyword>
<feature type="binding site" evidence="10">
    <location>
        <position position="7"/>
    </location>
    <ligand>
        <name>substrate</name>
    </ligand>
</feature>
<dbReference type="Gene3D" id="3.40.1160.10">
    <property type="entry name" value="Acetylglutamate kinase-like"/>
    <property type="match status" value="1"/>
</dbReference>
<dbReference type="Pfam" id="PF00696">
    <property type="entry name" value="AA_kinase"/>
    <property type="match status" value="1"/>
</dbReference>
<protein>
    <recommendedName>
        <fullName evidence="3">Isopentenyl phosphate kinase</fullName>
        <ecNumber evidence="2">2.7.4.26</ecNumber>
    </recommendedName>
</protein>
<feature type="binding site" evidence="10">
    <location>
        <position position="12"/>
    </location>
    <ligand>
        <name>substrate</name>
    </ligand>
</feature>
<dbReference type="SUPFAM" id="SSF53633">
    <property type="entry name" value="Carbamate kinase-like"/>
    <property type="match status" value="1"/>
</dbReference>
<accession>A0A075FR30</accession>
<reference evidence="12" key="1">
    <citation type="journal article" date="2014" name="Genome Biol. Evol.">
        <title>Pangenome evidence for extensive interdomain horizontal transfer affecting lineage core and shell genes in uncultured planktonic thaumarchaeota and euryarchaeota.</title>
        <authorList>
            <person name="Deschamps P."/>
            <person name="Zivanovic Y."/>
            <person name="Moreira D."/>
            <person name="Rodriguez-Valera F."/>
            <person name="Lopez-Garcia P."/>
        </authorList>
    </citation>
    <scope>NUCLEOTIDE SEQUENCE</scope>
</reference>
<evidence type="ECO:0000256" key="1">
    <source>
        <dbReference type="ARBA" id="ARBA00010540"/>
    </source>
</evidence>
<evidence type="ECO:0000256" key="2">
    <source>
        <dbReference type="ARBA" id="ARBA00012908"/>
    </source>
</evidence>
<dbReference type="AlphaFoldDB" id="A0A075FR30"/>
<evidence type="ECO:0000256" key="8">
    <source>
        <dbReference type="ARBA" id="ARBA00023229"/>
    </source>
</evidence>
<dbReference type="GO" id="GO:0016301">
    <property type="term" value="F:kinase activity"/>
    <property type="evidence" value="ECO:0007669"/>
    <property type="project" value="UniProtKB-KW"/>
</dbReference>
<dbReference type="PANTHER" id="PTHR43654:SF1">
    <property type="entry name" value="ISOPENTENYL PHOSPHATE KINASE"/>
    <property type="match status" value="1"/>
</dbReference>
<feature type="domain" description="Aspartate/glutamate/uridylate kinase" evidence="11">
    <location>
        <begin position="1"/>
        <end position="186"/>
    </location>
</feature>
<name>A0A075FR30_9ARCH</name>
<evidence type="ECO:0000256" key="5">
    <source>
        <dbReference type="ARBA" id="ARBA00022741"/>
    </source>
</evidence>
<dbReference type="InterPro" id="IPR001048">
    <property type="entry name" value="Asp/Glu/Uridylate_kinase"/>
</dbReference>
<dbReference type="InterPro" id="IPR024192">
    <property type="entry name" value="Fosfomycin_R_FomA-type"/>
</dbReference>
<keyword evidence="6 12" id="KW-0418">Kinase</keyword>
<evidence type="ECO:0000256" key="4">
    <source>
        <dbReference type="ARBA" id="ARBA00022679"/>
    </source>
</evidence>
<dbReference type="EC" id="2.7.4.26" evidence="2"/>
<dbReference type="NCBIfam" id="NF040647">
    <property type="entry name" value="IPPK_Arch"/>
    <property type="match status" value="1"/>
</dbReference>
<organism evidence="12">
    <name type="scientific">uncultured marine thaumarchaeote AD1000_17_C04</name>
    <dbReference type="NCBI Taxonomy" id="1455895"/>
    <lineage>
        <taxon>Archaea</taxon>
        <taxon>Nitrososphaerota</taxon>
        <taxon>environmental samples</taxon>
    </lineage>
</organism>
<comment type="catalytic activity">
    <reaction evidence="9">
        <text>isopentenyl phosphate + ATP = isopentenyl diphosphate + ADP</text>
        <dbReference type="Rhea" id="RHEA:33963"/>
        <dbReference type="ChEBI" id="CHEBI:30616"/>
        <dbReference type="ChEBI" id="CHEBI:65078"/>
        <dbReference type="ChEBI" id="CHEBI:128769"/>
        <dbReference type="ChEBI" id="CHEBI:456216"/>
        <dbReference type="EC" id="2.7.4.26"/>
    </reaction>
</comment>
<dbReference type="PANTHER" id="PTHR43654">
    <property type="entry name" value="GLUTAMATE 5-KINASE"/>
    <property type="match status" value="1"/>
</dbReference>
<evidence type="ECO:0000256" key="10">
    <source>
        <dbReference type="PIRSR" id="PIRSR016496-1"/>
    </source>
</evidence>
<evidence type="ECO:0000259" key="11">
    <source>
        <dbReference type="Pfam" id="PF00696"/>
    </source>
</evidence>
<dbReference type="EMBL" id="KF900352">
    <property type="protein sequence ID" value="AIE91926.1"/>
    <property type="molecule type" value="Genomic_DNA"/>
</dbReference>
<evidence type="ECO:0000256" key="7">
    <source>
        <dbReference type="ARBA" id="ARBA00022840"/>
    </source>
</evidence>